<evidence type="ECO:0000256" key="5">
    <source>
        <dbReference type="ARBA" id="ARBA00022989"/>
    </source>
</evidence>
<dbReference type="Gene3D" id="1.10.3720.10">
    <property type="entry name" value="MetI-like"/>
    <property type="match status" value="1"/>
</dbReference>
<protein>
    <submittedName>
        <fullName evidence="9">Glutathione transport system permease protein GsiC</fullName>
    </submittedName>
</protein>
<feature type="domain" description="ABC transmembrane type-1" evidence="8">
    <location>
        <begin position="103"/>
        <end position="302"/>
    </location>
</feature>
<dbReference type="GO" id="GO:0071916">
    <property type="term" value="F:dipeptide transmembrane transporter activity"/>
    <property type="evidence" value="ECO:0007669"/>
    <property type="project" value="TreeGrafter"/>
</dbReference>
<dbReference type="Proteomes" id="UP000033640">
    <property type="component" value="Unassembled WGS sequence"/>
</dbReference>
<proteinExistence type="inferred from homology"/>
<keyword evidence="5 7" id="KW-1133">Transmembrane helix</keyword>
<keyword evidence="2 7" id="KW-0813">Transport</keyword>
<evidence type="ECO:0000313" key="10">
    <source>
        <dbReference type="Proteomes" id="UP000033640"/>
    </source>
</evidence>
<dbReference type="InterPro" id="IPR045621">
    <property type="entry name" value="BPD_transp_1_N"/>
</dbReference>
<feature type="transmembrane region" description="Helical" evidence="7">
    <location>
        <begin position="141"/>
        <end position="167"/>
    </location>
</feature>
<dbReference type="InterPro" id="IPR000515">
    <property type="entry name" value="MetI-like"/>
</dbReference>
<evidence type="ECO:0000256" key="3">
    <source>
        <dbReference type="ARBA" id="ARBA00022475"/>
    </source>
</evidence>
<comment type="similarity">
    <text evidence="7">Belongs to the binding-protein-dependent transport system permease family.</text>
</comment>
<evidence type="ECO:0000313" key="9">
    <source>
        <dbReference type="EMBL" id="KJL34605.1"/>
    </source>
</evidence>
<feature type="transmembrane region" description="Helical" evidence="7">
    <location>
        <begin position="12"/>
        <end position="33"/>
    </location>
</feature>
<sequence length="319" mass="33828">MSLAVWRVLRRLGVSLLTLLGAATLTFFALRLVPVDPAFAILGAGQQQVDISPEVLAVVRQEYHLDEPLLVQYLLYLGRLVRGDLGMSYVQEQPVGQLLAAQAGPTVALALAATLLAIVISLVGGVLTAGRRLPSWISSGVELVLASTPVFWLGFILMLVFAVWLRALPILDSGDLRSLILPALTLALPAAALLLQVLRQSLDDALEQPFILSARARGLGSLAVTVRHALRHAAVPYLTMLGFSFGALLGGAAITETLFSRPGLGRLLVTSVASQDIPVVIGVVLVGTAVFILVNTLVDLSYGLVDPRVRETGRAEVVA</sequence>
<dbReference type="PANTHER" id="PTHR43163">
    <property type="entry name" value="DIPEPTIDE TRANSPORT SYSTEM PERMEASE PROTEIN DPPB-RELATED"/>
    <property type="match status" value="1"/>
</dbReference>
<name>A0A0F0LQQ6_9MICO</name>
<accession>A0A0F0LQQ6</accession>
<dbReference type="EMBL" id="JYIW01000002">
    <property type="protein sequence ID" value="KJL34605.1"/>
    <property type="molecule type" value="Genomic_DNA"/>
</dbReference>
<dbReference type="OrthoDB" id="5169641at2"/>
<dbReference type="PATRIC" id="fig|82380.11.peg.4"/>
<dbReference type="PROSITE" id="PS50928">
    <property type="entry name" value="ABC_TM1"/>
    <property type="match status" value="1"/>
</dbReference>
<feature type="transmembrane region" description="Helical" evidence="7">
    <location>
        <begin position="179"/>
        <end position="198"/>
    </location>
</feature>
<feature type="transmembrane region" description="Helical" evidence="7">
    <location>
        <begin position="237"/>
        <end position="259"/>
    </location>
</feature>
<keyword evidence="6 7" id="KW-0472">Membrane</keyword>
<organism evidence="9 10">
    <name type="scientific">Microbacterium oxydans</name>
    <dbReference type="NCBI Taxonomy" id="82380"/>
    <lineage>
        <taxon>Bacteria</taxon>
        <taxon>Bacillati</taxon>
        <taxon>Actinomycetota</taxon>
        <taxon>Actinomycetes</taxon>
        <taxon>Micrococcales</taxon>
        <taxon>Microbacteriaceae</taxon>
        <taxon>Microbacterium</taxon>
    </lineage>
</organism>
<dbReference type="SUPFAM" id="SSF161098">
    <property type="entry name" value="MetI-like"/>
    <property type="match status" value="1"/>
</dbReference>
<dbReference type="RefSeq" id="WP_045277450.1">
    <property type="nucleotide sequence ID" value="NZ_JYIW01000002.1"/>
</dbReference>
<evidence type="ECO:0000259" key="8">
    <source>
        <dbReference type="PROSITE" id="PS50928"/>
    </source>
</evidence>
<dbReference type="CDD" id="cd06261">
    <property type="entry name" value="TM_PBP2"/>
    <property type="match status" value="1"/>
</dbReference>
<dbReference type="GO" id="GO:0005886">
    <property type="term" value="C:plasma membrane"/>
    <property type="evidence" value="ECO:0007669"/>
    <property type="project" value="UniProtKB-SubCell"/>
</dbReference>
<evidence type="ECO:0000256" key="4">
    <source>
        <dbReference type="ARBA" id="ARBA00022692"/>
    </source>
</evidence>
<evidence type="ECO:0000256" key="7">
    <source>
        <dbReference type="RuleBase" id="RU363032"/>
    </source>
</evidence>
<dbReference type="Pfam" id="PF19300">
    <property type="entry name" value="BPD_transp_1_N"/>
    <property type="match status" value="1"/>
</dbReference>
<keyword evidence="3" id="KW-1003">Cell membrane</keyword>
<evidence type="ECO:0000256" key="1">
    <source>
        <dbReference type="ARBA" id="ARBA00004651"/>
    </source>
</evidence>
<dbReference type="PANTHER" id="PTHR43163:SF6">
    <property type="entry name" value="DIPEPTIDE TRANSPORT SYSTEM PERMEASE PROTEIN DPPB-RELATED"/>
    <property type="match status" value="1"/>
</dbReference>
<reference evidence="9 10" key="1">
    <citation type="submission" date="2015-02" db="EMBL/GenBank/DDBJ databases">
        <title>Draft genome sequences of ten Microbacterium spp. with emphasis on heavy metal contaminated environments.</title>
        <authorList>
            <person name="Corretto E."/>
        </authorList>
    </citation>
    <scope>NUCLEOTIDE SEQUENCE [LARGE SCALE GENOMIC DNA]</scope>
    <source>
        <strain evidence="9 10">BEL4b</strain>
    </source>
</reference>
<keyword evidence="4 7" id="KW-0812">Transmembrane</keyword>
<dbReference type="InterPro" id="IPR035906">
    <property type="entry name" value="MetI-like_sf"/>
</dbReference>
<dbReference type="Pfam" id="PF00528">
    <property type="entry name" value="BPD_transp_1"/>
    <property type="match status" value="1"/>
</dbReference>
<feature type="transmembrane region" description="Helical" evidence="7">
    <location>
        <begin position="279"/>
        <end position="305"/>
    </location>
</feature>
<evidence type="ECO:0000256" key="6">
    <source>
        <dbReference type="ARBA" id="ARBA00023136"/>
    </source>
</evidence>
<dbReference type="AlphaFoldDB" id="A0A0F0LQQ6"/>
<evidence type="ECO:0000256" key="2">
    <source>
        <dbReference type="ARBA" id="ARBA00022448"/>
    </source>
</evidence>
<feature type="transmembrane region" description="Helical" evidence="7">
    <location>
        <begin position="107"/>
        <end position="129"/>
    </location>
</feature>
<comment type="caution">
    <text evidence="9">The sequence shown here is derived from an EMBL/GenBank/DDBJ whole genome shotgun (WGS) entry which is preliminary data.</text>
</comment>
<comment type="subcellular location">
    <subcellularLocation>
        <location evidence="1 7">Cell membrane</location>
        <topology evidence="1 7">Multi-pass membrane protein</topology>
    </subcellularLocation>
</comment>
<gene>
    <name evidence="9" type="primary">gsiC_1</name>
    <name evidence="9" type="ORF">RS83_00003</name>
</gene>